<feature type="transmembrane region" description="Helical" evidence="13">
    <location>
        <begin position="36"/>
        <end position="54"/>
    </location>
</feature>
<dbReference type="PANTHER" id="PTHR35864:SF1">
    <property type="entry name" value="ZINC METALLOPROTEASE YWHC-RELATED"/>
    <property type="match status" value="1"/>
</dbReference>
<keyword evidence="8" id="KW-0378">Hydrolase</keyword>
<evidence type="ECO:0000256" key="7">
    <source>
        <dbReference type="ARBA" id="ARBA00022723"/>
    </source>
</evidence>
<dbReference type="Proteomes" id="UP000176504">
    <property type="component" value="Unassembled WGS sequence"/>
</dbReference>
<proteinExistence type="inferred from homology"/>
<name>A0A1F4VEK4_UNCKA</name>
<keyword evidence="9" id="KW-0862">Zinc</keyword>
<comment type="similarity">
    <text evidence="3">Belongs to the peptidase M50B family.</text>
</comment>
<evidence type="ECO:0000256" key="12">
    <source>
        <dbReference type="ARBA" id="ARBA00023136"/>
    </source>
</evidence>
<comment type="cofactor">
    <cofactor evidence="1">
        <name>Zn(2+)</name>
        <dbReference type="ChEBI" id="CHEBI:29105"/>
    </cofactor>
</comment>
<evidence type="ECO:0008006" key="16">
    <source>
        <dbReference type="Google" id="ProtNLM"/>
    </source>
</evidence>
<keyword evidence="11" id="KW-0482">Metalloprotease</keyword>
<dbReference type="GO" id="GO:0006508">
    <property type="term" value="P:proteolysis"/>
    <property type="evidence" value="ECO:0007669"/>
    <property type="project" value="UniProtKB-KW"/>
</dbReference>
<feature type="transmembrane region" description="Helical" evidence="13">
    <location>
        <begin position="151"/>
        <end position="177"/>
    </location>
</feature>
<reference evidence="14 15" key="1">
    <citation type="journal article" date="2016" name="Nat. Commun.">
        <title>Thousands of microbial genomes shed light on interconnected biogeochemical processes in an aquifer system.</title>
        <authorList>
            <person name="Anantharaman K."/>
            <person name="Brown C.T."/>
            <person name="Hug L.A."/>
            <person name="Sharon I."/>
            <person name="Castelle C.J."/>
            <person name="Probst A.J."/>
            <person name="Thomas B.C."/>
            <person name="Singh A."/>
            <person name="Wilkins M.J."/>
            <person name="Karaoz U."/>
            <person name="Brodie E.L."/>
            <person name="Williams K.H."/>
            <person name="Hubbard S.S."/>
            <person name="Banfield J.F."/>
        </authorList>
    </citation>
    <scope>NUCLEOTIDE SEQUENCE [LARGE SCALE GENOMIC DNA]</scope>
</reference>
<dbReference type="GO" id="GO:0046872">
    <property type="term" value="F:metal ion binding"/>
    <property type="evidence" value="ECO:0007669"/>
    <property type="project" value="UniProtKB-KW"/>
</dbReference>
<dbReference type="PANTHER" id="PTHR35864">
    <property type="entry name" value="ZINC METALLOPROTEASE MJ0611-RELATED"/>
    <property type="match status" value="1"/>
</dbReference>
<evidence type="ECO:0000256" key="3">
    <source>
        <dbReference type="ARBA" id="ARBA00007931"/>
    </source>
</evidence>
<dbReference type="InterPro" id="IPR052348">
    <property type="entry name" value="Metallopeptidase_M50B"/>
</dbReference>
<evidence type="ECO:0000256" key="5">
    <source>
        <dbReference type="ARBA" id="ARBA00022670"/>
    </source>
</evidence>
<protein>
    <recommendedName>
        <fullName evidence="16">Peptidase M50 domain-containing protein</fullName>
    </recommendedName>
</protein>
<evidence type="ECO:0000313" key="14">
    <source>
        <dbReference type="EMBL" id="OGC55589.1"/>
    </source>
</evidence>
<evidence type="ECO:0000256" key="6">
    <source>
        <dbReference type="ARBA" id="ARBA00022692"/>
    </source>
</evidence>
<dbReference type="GO" id="GO:0005886">
    <property type="term" value="C:plasma membrane"/>
    <property type="evidence" value="ECO:0007669"/>
    <property type="project" value="UniProtKB-SubCell"/>
</dbReference>
<dbReference type="AlphaFoldDB" id="A0A1F4VEK4"/>
<keyword evidence="7" id="KW-0479">Metal-binding</keyword>
<keyword evidence="6 13" id="KW-0812">Transmembrane</keyword>
<evidence type="ECO:0000256" key="11">
    <source>
        <dbReference type="ARBA" id="ARBA00023049"/>
    </source>
</evidence>
<gene>
    <name evidence="14" type="ORF">A3A78_01235</name>
</gene>
<comment type="subcellular location">
    <subcellularLocation>
        <location evidence="2">Cell membrane</location>
        <topology evidence="2">Multi-pass membrane protein</topology>
    </subcellularLocation>
</comment>
<keyword evidence="12 13" id="KW-0472">Membrane</keyword>
<evidence type="ECO:0000256" key="13">
    <source>
        <dbReference type="SAM" id="Phobius"/>
    </source>
</evidence>
<dbReference type="EMBL" id="MEVI01000002">
    <property type="protein sequence ID" value="OGC55589.1"/>
    <property type="molecule type" value="Genomic_DNA"/>
</dbReference>
<evidence type="ECO:0000256" key="1">
    <source>
        <dbReference type="ARBA" id="ARBA00001947"/>
    </source>
</evidence>
<evidence type="ECO:0000256" key="10">
    <source>
        <dbReference type="ARBA" id="ARBA00022989"/>
    </source>
</evidence>
<comment type="caution">
    <text evidence="14">The sequence shown here is derived from an EMBL/GenBank/DDBJ whole genome shotgun (WGS) entry which is preliminary data.</text>
</comment>
<evidence type="ECO:0000256" key="8">
    <source>
        <dbReference type="ARBA" id="ARBA00022801"/>
    </source>
</evidence>
<dbReference type="InterPro" id="IPR044537">
    <property type="entry name" value="Rip2-like"/>
</dbReference>
<keyword evidence="10 13" id="KW-1133">Transmembrane helix</keyword>
<evidence type="ECO:0000256" key="2">
    <source>
        <dbReference type="ARBA" id="ARBA00004651"/>
    </source>
</evidence>
<dbReference type="GO" id="GO:0008237">
    <property type="term" value="F:metallopeptidase activity"/>
    <property type="evidence" value="ECO:0007669"/>
    <property type="project" value="UniProtKB-KW"/>
</dbReference>
<keyword evidence="4" id="KW-1003">Cell membrane</keyword>
<evidence type="ECO:0000256" key="4">
    <source>
        <dbReference type="ARBA" id="ARBA00022475"/>
    </source>
</evidence>
<sequence length="181" mass="19886">MLVVCITIHEFSHAFIALKLGDPTAKASGRVTLNPLAHLDPVGTLLLALVGFGWGKPVPFNLNFLRSPKRDAALISLAGPASNFLFAVVFGLIHKVFGLGFIGNILESLVYFNLILCFFNLIPVHPLDGFKVVWGFLPPDLSEQWLDLAPYGLWILLLLIFANVTDYFVSLPVGFLVKLLL</sequence>
<organism evidence="14 15">
    <name type="scientific">candidate division WWE3 bacterium RIFCSPLOWO2_01_FULL_41_18</name>
    <dbReference type="NCBI Taxonomy" id="1802625"/>
    <lineage>
        <taxon>Bacteria</taxon>
        <taxon>Katanobacteria</taxon>
    </lineage>
</organism>
<feature type="transmembrane region" description="Helical" evidence="13">
    <location>
        <begin position="74"/>
        <end position="93"/>
    </location>
</feature>
<keyword evidence="5" id="KW-0645">Protease</keyword>
<evidence type="ECO:0000313" key="15">
    <source>
        <dbReference type="Proteomes" id="UP000176504"/>
    </source>
</evidence>
<dbReference type="CDD" id="cd06158">
    <property type="entry name" value="S2P-M50_like_1"/>
    <property type="match status" value="1"/>
</dbReference>
<feature type="transmembrane region" description="Helical" evidence="13">
    <location>
        <begin position="105"/>
        <end position="124"/>
    </location>
</feature>
<evidence type="ECO:0000256" key="9">
    <source>
        <dbReference type="ARBA" id="ARBA00022833"/>
    </source>
</evidence>
<accession>A0A1F4VEK4</accession>